<dbReference type="CDD" id="cd06171">
    <property type="entry name" value="Sigma70_r4"/>
    <property type="match status" value="1"/>
</dbReference>
<dbReference type="Pfam" id="PF01740">
    <property type="entry name" value="STAS"/>
    <property type="match status" value="1"/>
</dbReference>
<evidence type="ECO:0000256" key="2">
    <source>
        <dbReference type="ARBA" id="ARBA00023082"/>
    </source>
</evidence>
<evidence type="ECO:0000256" key="4">
    <source>
        <dbReference type="ARBA" id="ARBA00023163"/>
    </source>
</evidence>
<dbReference type="InterPro" id="IPR013325">
    <property type="entry name" value="RNA_pol_sigma_r2"/>
</dbReference>
<proteinExistence type="predicted"/>
<reference evidence="7 8" key="1">
    <citation type="submission" date="2020-03" db="EMBL/GenBank/DDBJ databases">
        <title>WGS of the type strain of Planosporangium spp.</title>
        <authorList>
            <person name="Thawai C."/>
        </authorList>
    </citation>
    <scope>NUCLEOTIDE SEQUENCE [LARGE SCALE GENOMIC DNA]</scope>
    <source>
        <strain evidence="7 8">TBRC 5610</strain>
    </source>
</reference>
<dbReference type="InterPro" id="IPR007624">
    <property type="entry name" value="RNA_pol_sigma70_r3"/>
</dbReference>
<dbReference type="NCBIfam" id="TIGR02937">
    <property type="entry name" value="sigma70-ECF"/>
    <property type="match status" value="1"/>
</dbReference>
<dbReference type="InterPro" id="IPR014284">
    <property type="entry name" value="RNA_pol_sigma-70_dom"/>
</dbReference>
<accession>A0ABX0XYV7</accession>
<dbReference type="Gene3D" id="1.10.10.10">
    <property type="entry name" value="Winged helix-like DNA-binding domain superfamily/Winged helix DNA-binding domain"/>
    <property type="match status" value="2"/>
</dbReference>
<dbReference type="PRINTS" id="PR00046">
    <property type="entry name" value="SIGMA70FCT"/>
</dbReference>
<dbReference type="InterPro" id="IPR013324">
    <property type="entry name" value="RNA_pol_sigma_r3/r4-like"/>
</dbReference>
<dbReference type="Pfam" id="PF04545">
    <property type="entry name" value="Sigma70_r4"/>
    <property type="match status" value="1"/>
</dbReference>
<organism evidence="7 8">
    <name type="scientific">Planosporangium thailandense</name>
    <dbReference type="NCBI Taxonomy" id="765197"/>
    <lineage>
        <taxon>Bacteria</taxon>
        <taxon>Bacillati</taxon>
        <taxon>Actinomycetota</taxon>
        <taxon>Actinomycetes</taxon>
        <taxon>Micromonosporales</taxon>
        <taxon>Micromonosporaceae</taxon>
        <taxon>Planosporangium</taxon>
    </lineage>
</organism>
<sequence length="557" mass="59847">MRSDDGMGLLTMDVAGTLAVRVDADERNGLDAELHDIFQRMADVPEGTAERDRLRTQAIERALPVVNRLARRFRGRGEQLEDLVQAGALALVKAVDSYDPGRRVPFTGYLVPCVVGALKRHFRDKGWDIRVPRQLQERHLRLENATGALAQRLGRAPTPAELAVEVGMSADEVVAGLVARQAYDSSSLNEPAGVDSGDERQDLLGGPDPDLEEAADRVSVGPLLRQLPERERIIVTRRYFGNQTQAQIAAELGISQMHVSRILDRILRWLRRALLDDGRPGYPGAEVDRPLGVSVYVTGSAVLVTVRGAVDARAATYLRTALVDATMAHRPRYVIVDLHGVPDMAIAGVAAFLAARSACGHVGARLRLTRVTAPVAGTLGRAGLGWLVNGGRPYPAEPAHPEHPVAPTQPSPAAAAAAAPPAVSAAPPAAAAAPPTCPAAPQATPTRPLRVPARPVRARPIRVRARVARPRRPAACPVVRRAGAPPAEVRAARPPPAALVVHERQVKRPTTSQAARTVSGGADRVSRNQRHAHQKEARRWTQWLRVPVSLTSPLILT</sequence>
<dbReference type="CDD" id="cd07043">
    <property type="entry name" value="STAS_anti-anti-sigma_factors"/>
    <property type="match status" value="1"/>
</dbReference>
<dbReference type="NCBIfam" id="TIGR02980">
    <property type="entry name" value="SigBFG"/>
    <property type="match status" value="1"/>
</dbReference>
<feature type="region of interest" description="Disordered" evidence="5">
    <location>
        <begin position="187"/>
        <end position="210"/>
    </location>
</feature>
<dbReference type="InterPro" id="IPR000943">
    <property type="entry name" value="RNA_pol_sigma70"/>
</dbReference>
<evidence type="ECO:0000256" key="3">
    <source>
        <dbReference type="ARBA" id="ARBA00023125"/>
    </source>
</evidence>
<name>A0ABX0XYV7_9ACTN</name>
<dbReference type="InterPro" id="IPR036388">
    <property type="entry name" value="WH-like_DNA-bd_sf"/>
</dbReference>
<dbReference type="SUPFAM" id="SSF88946">
    <property type="entry name" value="Sigma2 domain of RNA polymerase sigma factors"/>
    <property type="match status" value="1"/>
</dbReference>
<feature type="region of interest" description="Disordered" evidence="5">
    <location>
        <begin position="395"/>
        <end position="452"/>
    </location>
</feature>
<comment type="caution">
    <text evidence="7">The sequence shown here is derived from an EMBL/GenBank/DDBJ whole genome shotgun (WGS) entry which is preliminary data.</text>
</comment>
<keyword evidence="8" id="KW-1185">Reference proteome</keyword>
<dbReference type="Proteomes" id="UP000722989">
    <property type="component" value="Unassembled WGS sequence"/>
</dbReference>
<dbReference type="EMBL" id="JAATVY010000010">
    <property type="protein sequence ID" value="NJC71226.1"/>
    <property type="molecule type" value="Genomic_DNA"/>
</dbReference>
<dbReference type="InterPro" id="IPR036513">
    <property type="entry name" value="STAS_dom_sf"/>
</dbReference>
<dbReference type="RefSeq" id="WP_167926134.1">
    <property type="nucleotide sequence ID" value="NZ_JAATVY010000010.1"/>
</dbReference>
<keyword evidence="2" id="KW-0731">Sigma factor</keyword>
<feature type="region of interest" description="Disordered" evidence="5">
    <location>
        <begin position="503"/>
        <end position="534"/>
    </location>
</feature>
<evidence type="ECO:0000313" key="7">
    <source>
        <dbReference type="EMBL" id="NJC71226.1"/>
    </source>
</evidence>
<gene>
    <name evidence="7" type="ORF">HC031_16115</name>
</gene>
<dbReference type="Pfam" id="PF04542">
    <property type="entry name" value="Sigma70_r2"/>
    <property type="match status" value="1"/>
</dbReference>
<feature type="compositionally biased region" description="Low complexity" evidence="5">
    <location>
        <begin position="405"/>
        <end position="452"/>
    </location>
</feature>
<protein>
    <submittedName>
        <fullName evidence="7">SigB/SigF/SigG family RNA polymerase sigma factor</fullName>
    </submittedName>
</protein>
<evidence type="ECO:0000256" key="1">
    <source>
        <dbReference type="ARBA" id="ARBA00023015"/>
    </source>
</evidence>
<dbReference type="InterPro" id="IPR007630">
    <property type="entry name" value="RNA_pol_sigma70_r4"/>
</dbReference>
<dbReference type="Gene3D" id="3.30.750.24">
    <property type="entry name" value="STAS domain"/>
    <property type="match status" value="1"/>
</dbReference>
<dbReference type="SUPFAM" id="SSF52091">
    <property type="entry name" value="SpoIIaa-like"/>
    <property type="match status" value="1"/>
</dbReference>
<keyword evidence="4" id="KW-0804">Transcription</keyword>
<dbReference type="InterPro" id="IPR002645">
    <property type="entry name" value="STAS_dom"/>
</dbReference>
<dbReference type="SUPFAM" id="SSF88659">
    <property type="entry name" value="Sigma3 and sigma4 domains of RNA polymerase sigma factors"/>
    <property type="match status" value="2"/>
</dbReference>
<evidence type="ECO:0000259" key="6">
    <source>
        <dbReference type="PROSITE" id="PS50801"/>
    </source>
</evidence>
<dbReference type="Pfam" id="PF04539">
    <property type="entry name" value="Sigma70_r3"/>
    <property type="match status" value="1"/>
</dbReference>
<dbReference type="InterPro" id="IPR014322">
    <property type="entry name" value="RNA_pol_sigma-B/F/G"/>
</dbReference>
<keyword evidence="3" id="KW-0238">DNA-binding</keyword>
<dbReference type="InterPro" id="IPR007627">
    <property type="entry name" value="RNA_pol_sigma70_r2"/>
</dbReference>
<dbReference type="PANTHER" id="PTHR30385:SF4">
    <property type="entry name" value="RNA POLYMERASE SIGMA-E FACTOR"/>
    <property type="match status" value="1"/>
</dbReference>
<dbReference type="Gene3D" id="1.20.120.1810">
    <property type="match status" value="1"/>
</dbReference>
<feature type="domain" description="STAS" evidence="6">
    <location>
        <begin position="291"/>
        <end position="384"/>
    </location>
</feature>
<evidence type="ECO:0000256" key="5">
    <source>
        <dbReference type="SAM" id="MobiDB-lite"/>
    </source>
</evidence>
<keyword evidence="1" id="KW-0805">Transcription regulation</keyword>
<dbReference type="PANTHER" id="PTHR30385">
    <property type="entry name" value="SIGMA FACTOR F FLAGELLAR"/>
    <property type="match status" value="1"/>
</dbReference>
<dbReference type="PROSITE" id="PS50801">
    <property type="entry name" value="STAS"/>
    <property type="match status" value="1"/>
</dbReference>
<evidence type="ECO:0000313" key="8">
    <source>
        <dbReference type="Proteomes" id="UP000722989"/>
    </source>
</evidence>